<dbReference type="EMBL" id="JADFTS010000003">
    <property type="protein sequence ID" value="KAF9615830.1"/>
    <property type="molecule type" value="Genomic_DNA"/>
</dbReference>
<dbReference type="CDD" id="cd06222">
    <property type="entry name" value="RNase_H_like"/>
    <property type="match status" value="1"/>
</dbReference>
<feature type="non-terminal residue" evidence="2">
    <location>
        <position position="1"/>
    </location>
</feature>
<evidence type="ECO:0000313" key="3">
    <source>
        <dbReference type="Proteomes" id="UP000631114"/>
    </source>
</evidence>
<evidence type="ECO:0000259" key="1">
    <source>
        <dbReference type="Pfam" id="PF13456"/>
    </source>
</evidence>
<dbReference type="InterPro" id="IPR002156">
    <property type="entry name" value="RNaseH_domain"/>
</dbReference>
<dbReference type="OrthoDB" id="1099454at2759"/>
<name>A0A835IBG1_9MAGN</name>
<reference evidence="2 3" key="1">
    <citation type="submission" date="2020-10" db="EMBL/GenBank/DDBJ databases">
        <title>The Coptis chinensis genome and diversification of protoberbering-type alkaloids.</title>
        <authorList>
            <person name="Wang B."/>
            <person name="Shu S."/>
            <person name="Song C."/>
            <person name="Liu Y."/>
        </authorList>
    </citation>
    <scope>NUCLEOTIDE SEQUENCE [LARGE SCALE GENOMIC DNA]</scope>
    <source>
        <strain evidence="2">HL-2020</strain>
        <tissue evidence="2">Leaf</tissue>
    </source>
</reference>
<comment type="caution">
    <text evidence="2">The sequence shown here is derived from an EMBL/GenBank/DDBJ whole genome shotgun (WGS) entry which is preliminary data.</text>
</comment>
<dbReference type="GO" id="GO:0003676">
    <property type="term" value="F:nucleic acid binding"/>
    <property type="evidence" value="ECO:0007669"/>
    <property type="project" value="InterPro"/>
</dbReference>
<keyword evidence="3" id="KW-1185">Reference proteome</keyword>
<dbReference type="InterPro" id="IPR012337">
    <property type="entry name" value="RNaseH-like_sf"/>
</dbReference>
<accession>A0A835IBG1</accession>
<dbReference type="AlphaFoldDB" id="A0A835IBG1"/>
<dbReference type="Pfam" id="PF13456">
    <property type="entry name" value="RVT_3"/>
    <property type="match status" value="1"/>
</dbReference>
<dbReference type="Gene3D" id="3.30.420.10">
    <property type="entry name" value="Ribonuclease H-like superfamily/Ribonuclease H"/>
    <property type="match status" value="1"/>
</dbReference>
<dbReference type="InterPro" id="IPR044730">
    <property type="entry name" value="RNase_H-like_dom_plant"/>
</dbReference>
<proteinExistence type="predicted"/>
<evidence type="ECO:0000313" key="2">
    <source>
        <dbReference type="EMBL" id="KAF9615830.1"/>
    </source>
</evidence>
<feature type="domain" description="RNase H type-1" evidence="1">
    <location>
        <begin position="106"/>
        <end position="165"/>
    </location>
</feature>
<dbReference type="GO" id="GO:0004523">
    <property type="term" value="F:RNA-DNA hybrid ribonuclease activity"/>
    <property type="evidence" value="ECO:0007669"/>
    <property type="project" value="InterPro"/>
</dbReference>
<dbReference type="SUPFAM" id="SSF53098">
    <property type="entry name" value="Ribonuclease H-like"/>
    <property type="match status" value="1"/>
</dbReference>
<gene>
    <name evidence="2" type="ORF">IFM89_026525</name>
</gene>
<protein>
    <recommendedName>
        <fullName evidence="1">RNase H type-1 domain-containing protein</fullName>
    </recommendedName>
</protein>
<dbReference type="InterPro" id="IPR036397">
    <property type="entry name" value="RNaseH_sf"/>
</dbReference>
<organism evidence="2 3">
    <name type="scientific">Coptis chinensis</name>
    <dbReference type="NCBI Taxonomy" id="261450"/>
    <lineage>
        <taxon>Eukaryota</taxon>
        <taxon>Viridiplantae</taxon>
        <taxon>Streptophyta</taxon>
        <taxon>Embryophyta</taxon>
        <taxon>Tracheophyta</taxon>
        <taxon>Spermatophyta</taxon>
        <taxon>Magnoliopsida</taxon>
        <taxon>Ranunculales</taxon>
        <taxon>Ranunculaceae</taxon>
        <taxon>Coptidoideae</taxon>
        <taxon>Coptis</taxon>
    </lineage>
</organism>
<dbReference type="Proteomes" id="UP000631114">
    <property type="component" value="Unassembled WGS sequence"/>
</dbReference>
<sequence>MASRCYTCKKEEESLHHLLWYCDFTKRVWKWLSAKFQLRNHCTSISDISKAVQGRSPMIKQLWGAATVGTLTILWKHRNKIYHEDYKANFTYCTGVIRKHIRSASFAGLGATFRNSSGDFLLVIWRKIGVNTYYMAECLAILESVEMALLMNWTDLWIESDSVASFRT</sequence>